<protein>
    <submittedName>
        <fullName evidence="2">Transcriptional regulator of competence genes, TfoX/Sxy family</fullName>
    </submittedName>
</protein>
<dbReference type="RefSeq" id="WP_093330665.1">
    <property type="nucleotide sequence ID" value="NZ_FOXP01000001.1"/>
</dbReference>
<feature type="domain" description="TfoX N-terminal" evidence="1">
    <location>
        <begin position="13"/>
        <end position="97"/>
    </location>
</feature>
<dbReference type="Gene3D" id="3.30.1460.30">
    <property type="entry name" value="YgaC/TfoX-N like chaperone"/>
    <property type="match status" value="1"/>
</dbReference>
<accession>A0A1I5Q4K6</accession>
<dbReference type="AlphaFoldDB" id="A0A1I5Q4K6"/>
<evidence type="ECO:0000259" key="1">
    <source>
        <dbReference type="Pfam" id="PF04993"/>
    </source>
</evidence>
<dbReference type="STRING" id="634430.SAMN04488241_101450"/>
<dbReference type="Proteomes" id="UP000199586">
    <property type="component" value="Unassembled WGS sequence"/>
</dbReference>
<name>A0A1I5Q4K6_9SPHN</name>
<dbReference type="EMBL" id="FOXP01000001">
    <property type="protein sequence ID" value="SFP41119.1"/>
    <property type="molecule type" value="Genomic_DNA"/>
</dbReference>
<reference evidence="2 3" key="1">
    <citation type="submission" date="2016-10" db="EMBL/GenBank/DDBJ databases">
        <authorList>
            <person name="de Groot N.N."/>
        </authorList>
    </citation>
    <scope>NUCLEOTIDE SEQUENCE [LARGE SCALE GENOMIC DNA]</scope>
    <source>
        <strain evidence="2 3">CGMCC 1.9113</strain>
    </source>
</reference>
<dbReference type="Pfam" id="PF04993">
    <property type="entry name" value="TfoX_N"/>
    <property type="match status" value="1"/>
</dbReference>
<sequence>MTSDRSTVAFIVDQLSAAGDVSAKPMFGEYDLYCDGKMFGMICDGQLFIKPTAGGRTLAADLEEAPPYPGAKPCLLVDPDRWDDSDWLAGLVRSTIAELPLPKPKARKPKSAS</sequence>
<dbReference type="OrthoDB" id="1524907at2"/>
<evidence type="ECO:0000313" key="2">
    <source>
        <dbReference type="EMBL" id="SFP41119.1"/>
    </source>
</evidence>
<organism evidence="2 3">
    <name type="scientific">Sphingomonas rubra</name>
    <dbReference type="NCBI Taxonomy" id="634430"/>
    <lineage>
        <taxon>Bacteria</taxon>
        <taxon>Pseudomonadati</taxon>
        <taxon>Pseudomonadota</taxon>
        <taxon>Alphaproteobacteria</taxon>
        <taxon>Sphingomonadales</taxon>
        <taxon>Sphingomonadaceae</taxon>
        <taxon>Sphingomonas</taxon>
    </lineage>
</organism>
<proteinExistence type="predicted"/>
<evidence type="ECO:0000313" key="3">
    <source>
        <dbReference type="Proteomes" id="UP000199586"/>
    </source>
</evidence>
<dbReference type="InterPro" id="IPR007076">
    <property type="entry name" value="TfoX_N"/>
</dbReference>
<keyword evidence="3" id="KW-1185">Reference proteome</keyword>
<dbReference type="SUPFAM" id="SSF159894">
    <property type="entry name" value="YgaC/TfoX-N like"/>
    <property type="match status" value="1"/>
</dbReference>
<gene>
    <name evidence="2" type="ORF">SAMN04488241_101450</name>
</gene>